<evidence type="ECO:0000313" key="1">
    <source>
        <dbReference type="EMBL" id="KAG0416143.1"/>
    </source>
</evidence>
<dbReference type="Proteomes" id="UP000805193">
    <property type="component" value="Unassembled WGS sequence"/>
</dbReference>
<keyword evidence="2" id="KW-1185">Reference proteome</keyword>
<reference evidence="1 2" key="1">
    <citation type="journal article" date="2020" name="Cell">
        <title>Large-Scale Comparative Analyses of Tick Genomes Elucidate Their Genetic Diversity and Vector Capacities.</title>
        <authorList>
            <consortium name="Tick Genome and Microbiome Consortium (TIGMIC)"/>
            <person name="Jia N."/>
            <person name="Wang J."/>
            <person name="Shi W."/>
            <person name="Du L."/>
            <person name="Sun Y."/>
            <person name="Zhan W."/>
            <person name="Jiang J.F."/>
            <person name="Wang Q."/>
            <person name="Zhang B."/>
            <person name="Ji P."/>
            <person name="Bell-Sakyi L."/>
            <person name="Cui X.M."/>
            <person name="Yuan T.T."/>
            <person name="Jiang B.G."/>
            <person name="Yang W.F."/>
            <person name="Lam T.T."/>
            <person name="Chang Q.C."/>
            <person name="Ding S.J."/>
            <person name="Wang X.J."/>
            <person name="Zhu J.G."/>
            <person name="Ruan X.D."/>
            <person name="Zhao L."/>
            <person name="Wei J.T."/>
            <person name="Ye R.Z."/>
            <person name="Que T.C."/>
            <person name="Du C.H."/>
            <person name="Zhou Y.H."/>
            <person name="Cheng J.X."/>
            <person name="Dai P.F."/>
            <person name="Guo W.B."/>
            <person name="Han X.H."/>
            <person name="Huang E.J."/>
            <person name="Li L.F."/>
            <person name="Wei W."/>
            <person name="Gao Y.C."/>
            <person name="Liu J.Z."/>
            <person name="Shao H.Z."/>
            <person name="Wang X."/>
            <person name="Wang C.C."/>
            <person name="Yang T.C."/>
            <person name="Huo Q.B."/>
            <person name="Li W."/>
            <person name="Chen H.Y."/>
            <person name="Chen S.E."/>
            <person name="Zhou L.G."/>
            <person name="Ni X.B."/>
            <person name="Tian J.H."/>
            <person name="Sheng Y."/>
            <person name="Liu T."/>
            <person name="Pan Y.S."/>
            <person name="Xia L.Y."/>
            <person name="Li J."/>
            <person name="Zhao F."/>
            <person name="Cao W.C."/>
        </authorList>
    </citation>
    <scope>NUCLEOTIDE SEQUENCE [LARGE SCALE GENOMIC DNA]</scope>
    <source>
        <strain evidence="1">Iper-2018</strain>
    </source>
</reference>
<feature type="non-terminal residue" evidence="1">
    <location>
        <position position="1"/>
    </location>
</feature>
<protein>
    <submittedName>
        <fullName evidence="1">Uncharacterized protein</fullName>
    </submittedName>
</protein>
<comment type="caution">
    <text evidence="1">The sequence shown here is derived from an EMBL/GenBank/DDBJ whole genome shotgun (WGS) entry which is preliminary data.</text>
</comment>
<accession>A0AC60P9H3</accession>
<dbReference type="EMBL" id="JABSTQ010010986">
    <property type="protein sequence ID" value="KAG0416143.1"/>
    <property type="molecule type" value="Genomic_DNA"/>
</dbReference>
<sequence>DPSRWAQIANNLLSATGKSFSARAVRYRLDLLLAQFAAEDRANLRGSGTEEQYSEKKKEHLLQEIADLTREFRYKYKAATFTPEAHSRRTKRR</sequence>
<organism evidence="1 2">
    <name type="scientific">Ixodes persulcatus</name>
    <name type="common">Taiga tick</name>
    <dbReference type="NCBI Taxonomy" id="34615"/>
    <lineage>
        <taxon>Eukaryota</taxon>
        <taxon>Metazoa</taxon>
        <taxon>Ecdysozoa</taxon>
        <taxon>Arthropoda</taxon>
        <taxon>Chelicerata</taxon>
        <taxon>Arachnida</taxon>
        <taxon>Acari</taxon>
        <taxon>Parasitiformes</taxon>
        <taxon>Ixodida</taxon>
        <taxon>Ixodoidea</taxon>
        <taxon>Ixodidae</taxon>
        <taxon>Ixodinae</taxon>
        <taxon>Ixodes</taxon>
    </lineage>
</organism>
<name>A0AC60P9H3_IXOPE</name>
<proteinExistence type="predicted"/>
<evidence type="ECO:0000313" key="2">
    <source>
        <dbReference type="Proteomes" id="UP000805193"/>
    </source>
</evidence>
<gene>
    <name evidence="1" type="ORF">HPB47_006675</name>
</gene>
<feature type="non-terminal residue" evidence="1">
    <location>
        <position position="93"/>
    </location>
</feature>